<dbReference type="EMBL" id="AP017372">
    <property type="protein sequence ID" value="BAU57053.1"/>
    <property type="molecule type" value="Genomic_DNA"/>
</dbReference>
<gene>
    <name evidence="1" type="ORF">HH1059_03760</name>
</gene>
<reference evidence="1" key="1">
    <citation type="submission" date="2016-02" db="EMBL/GenBank/DDBJ databases">
        <title>Halorhodospira halochloris DSM-1059 complete genome, version 2.</title>
        <authorList>
            <person name="Tsukatani Y."/>
        </authorList>
    </citation>
    <scope>NUCLEOTIDE SEQUENCE</scope>
    <source>
        <strain evidence="1">DSM 1059</strain>
    </source>
</reference>
<evidence type="ECO:0000313" key="2">
    <source>
        <dbReference type="Proteomes" id="UP000218890"/>
    </source>
</evidence>
<proteinExistence type="predicted"/>
<dbReference type="KEGG" id="hhk:HH1059_03760"/>
<name>A0A110B523_HALHR</name>
<keyword evidence="2" id="KW-1185">Reference proteome</keyword>
<dbReference type="OrthoDB" id="515321at2"/>
<protein>
    <recommendedName>
        <fullName evidence="3">DUF2281 domain-containing protein</fullName>
    </recommendedName>
</protein>
<dbReference type="Proteomes" id="UP000218890">
    <property type="component" value="Chromosome"/>
</dbReference>
<accession>A0A110B523</accession>
<organism evidence="1 2">
    <name type="scientific">Halorhodospira halochloris</name>
    <name type="common">Ectothiorhodospira halochloris</name>
    <dbReference type="NCBI Taxonomy" id="1052"/>
    <lineage>
        <taxon>Bacteria</taxon>
        <taxon>Pseudomonadati</taxon>
        <taxon>Pseudomonadota</taxon>
        <taxon>Gammaproteobacteria</taxon>
        <taxon>Chromatiales</taxon>
        <taxon>Ectothiorhodospiraceae</taxon>
        <taxon>Halorhodospira</taxon>
    </lineage>
</organism>
<evidence type="ECO:0008006" key="3">
    <source>
        <dbReference type="Google" id="ProtNLM"/>
    </source>
</evidence>
<dbReference type="RefSeq" id="WP_096407627.1">
    <property type="nucleotide sequence ID" value="NZ_AP017372.2"/>
</dbReference>
<dbReference type="AlphaFoldDB" id="A0A110B523"/>
<sequence length="73" mass="8785">MHTQKTQAVIEKLRQLPPERILEVENFIDFLRSRTYAGCRKEEKLQDFPVDHIGHWPEYLSLRREDIYGDDGR</sequence>
<evidence type="ECO:0000313" key="1">
    <source>
        <dbReference type="EMBL" id="BAU57053.1"/>
    </source>
</evidence>